<dbReference type="Pfam" id="PF00326">
    <property type="entry name" value="Peptidase_S9"/>
    <property type="match status" value="1"/>
</dbReference>
<keyword evidence="6" id="KW-1185">Reference proteome</keyword>
<feature type="chain" id="PRO_5011435814" evidence="3">
    <location>
        <begin position="26"/>
        <end position="268"/>
    </location>
</feature>
<evidence type="ECO:0000259" key="4">
    <source>
        <dbReference type="Pfam" id="PF00326"/>
    </source>
</evidence>
<keyword evidence="1 3" id="KW-0732">Signal</keyword>
<organism evidence="5 6">
    <name type="scientific">Jannaschia pohangensis</name>
    <dbReference type="NCBI Taxonomy" id="390807"/>
    <lineage>
        <taxon>Bacteria</taxon>
        <taxon>Pseudomonadati</taxon>
        <taxon>Pseudomonadota</taxon>
        <taxon>Alphaproteobacteria</taxon>
        <taxon>Rhodobacterales</taxon>
        <taxon>Roseobacteraceae</taxon>
        <taxon>Jannaschia</taxon>
    </lineage>
</organism>
<dbReference type="InterPro" id="IPR050955">
    <property type="entry name" value="Plant_Biomass_Hydrol_Est"/>
</dbReference>
<evidence type="ECO:0000256" key="1">
    <source>
        <dbReference type="ARBA" id="ARBA00022729"/>
    </source>
</evidence>
<accession>A0A1I3JLI3</accession>
<dbReference type="Proteomes" id="UP000199110">
    <property type="component" value="Unassembled WGS sequence"/>
</dbReference>
<feature type="signal peptide" evidence="3">
    <location>
        <begin position="1"/>
        <end position="25"/>
    </location>
</feature>
<dbReference type="OrthoDB" id="9805640at2"/>
<name>A0A1I3JLI3_9RHOB</name>
<gene>
    <name evidence="5" type="ORF">SAMN04488095_1358</name>
</gene>
<evidence type="ECO:0000313" key="5">
    <source>
        <dbReference type="EMBL" id="SFI61034.1"/>
    </source>
</evidence>
<dbReference type="PANTHER" id="PTHR43037:SF5">
    <property type="entry name" value="FERULOYL ESTERASE"/>
    <property type="match status" value="1"/>
</dbReference>
<proteinExistence type="predicted"/>
<evidence type="ECO:0000256" key="3">
    <source>
        <dbReference type="SAM" id="SignalP"/>
    </source>
</evidence>
<evidence type="ECO:0000256" key="2">
    <source>
        <dbReference type="ARBA" id="ARBA00022801"/>
    </source>
</evidence>
<dbReference type="GO" id="GO:0016787">
    <property type="term" value="F:hydrolase activity"/>
    <property type="evidence" value="ECO:0007669"/>
    <property type="project" value="UniProtKB-KW"/>
</dbReference>
<dbReference type="InterPro" id="IPR029058">
    <property type="entry name" value="AB_hydrolase_fold"/>
</dbReference>
<protein>
    <submittedName>
        <fullName evidence="5">Polyhydroxybutyrate depolymerase</fullName>
    </submittedName>
</protein>
<dbReference type="InterPro" id="IPR001375">
    <property type="entry name" value="Peptidase_S9_cat"/>
</dbReference>
<feature type="domain" description="Peptidase S9 prolyl oligopeptidase catalytic" evidence="4">
    <location>
        <begin position="113"/>
        <end position="163"/>
    </location>
</feature>
<dbReference type="STRING" id="390807.SAMN04488095_1358"/>
<dbReference type="SUPFAM" id="SSF53474">
    <property type="entry name" value="alpha/beta-Hydrolases"/>
    <property type="match status" value="1"/>
</dbReference>
<sequence>MRHALRTLGIAAAASLLAFASPATACGEDTDCAVEGGTYRIHLPEGGTPDGAIFFAHGYRGTAGGTMRNERLVGLADDLDVALVALQSAEEDWTLPNSPNAGRVPQRDEVAYVLRVKDDVVTRFGIDPDRMLFAGFSAGGMLTWTVACSAGDVFFAFVPLSGTFWKTPPDRCDTDAAITHYHGTSDTVVPIEGRAIGPTRQGDMNDVIAMYRADRGLSAPVRVEATGLECTRWPGPPELGTYLEYCTHPGGHRFSVDYIRRIWERDLP</sequence>
<reference evidence="5 6" key="1">
    <citation type="submission" date="2016-10" db="EMBL/GenBank/DDBJ databases">
        <authorList>
            <person name="de Groot N.N."/>
        </authorList>
    </citation>
    <scope>NUCLEOTIDE SEQUENCE [LARGE SCALE GENOMIC DNA]</scope>
    <source>
        <strain evidence="5 6">DSM 19073</strain>
    </source>
</reference>
<dbReference type="PANTHER" id="PTHR43037">
    <property type="entry name" value="UNNAMED PRODUCT-RELATED"/>
    <property type="match status" value="1"/>
</dbReference>
<dbReference type="Gene3D" id="3.40.50.1820">
    <property type="entry name" value="alpha/beta hydrolase"/>
    <property type="match status" value="1"/>
</dbReference>
<dbReference type="RefSeq" id="WP_092778268.1">
    <property type="nucleotide sequence ID" value="NZ_FORA01000001.1"/>
</dbReference>
<dbReference type="AlphaFoldDB" id="A0A1I3JLI3"/>
<keyword evidence="2" id="KW-0378">Hydrolase</keyword>
<dbReference type="EMBL" id="FORA01000001">
    <property type="protein sequence ID" value="SFI61034.1"/>
    <property type="molecule type" value="Genomic_DNA"/>
</dbReference>
<evidence type="ECO:0000313" key="6">
    <source>
        <dbReference type="Proteomes" id="UP000199110"/>
    </source>
</evidence>